<feature type="domain" description="NB-ARC" evidence="8">
    <location>
        <begin position="180"/>
        <end position="353"/>
    </location>
</feature>
<dbReference type="SUPFAM" id="SSF52058">
    <property type="entry name" value="L domain-like"/>
    <property type="match status" value="1"/>
</dbReference>
<evidence type="ECO:0000256" key="3">
    <source>
        <dbReference type="ARBA" id="ARBA00022737"/>
    </source>
</evidence>
<dbReference type="PRINTS" id="PR00364">
    <property type="entry name" value="DISEASERSIST"/>
</dbReference>
<name>A0A8J5FTD5_ZINOF</name>
<dbReference type="CDD" id="cd14798">
    <property type="entry name" value="RX-CC_like"/>
    <property type="match status" value="1"/>
</dbReference>
<keyword evidence="3" id="KW-0677">Repeat</keyword>
<dbReference type="InterPro" id="IPR056789">
    <property type="entry name" value="LRR_R13L1-DRL21"/>
</dbReference>
<evidence type="ECO:0000256" key="4">
    <source>
        <dbReference type="ARBA" id="ARBA00022741"/>
    </source>
</evidence>
<dbReference type="InterPro" id="IPR041118">
    <property type="entry name" value="Rx_N"/>
</dbReference>
<dbReference type="InterPro" id="IPR036388">
    <property type="entry name" value="WH-like_DNA-bd_sf"/>
</dbReference>
<sequence length="1575" mass="178757">MAMVLDFFVSKFIKDTSDMVEKEIFKMLGVDKEIKTLQVKLGTINGYLQQAERKRHGNDEIDIWVRKLKDVMYDADDVIDLCMIEGGKLLMAHASSSSSTVSIPFSYLFSCFKCLKYRHDIANQIISLNSRLEGLKNDAVIKNNLDQAMKEPIENANKVVFGRETSHLQVEGDIIGTQIENATEKLISLILENNPKKTRVFGVVGTGGIGKSTLASKIFEDERIKENFSNRKWLYVSKNYIETDLLKKLIRFEEGSETKGENFEGKSKADLENKLVSVLTRNTFIVLDDVWNSTVWIDLLRKPIVKSASTCTILVTSRKEKVVMQMKPAYIHSVEKMNEESGWILLKHLVFEGGEEEDEISSLEEIGIKLVKKCDGLPLAIKAIGGVLYQQNKAKWEEVLESDAWKMDQIEEELRPLYLSYEDLPSTLKQCFLYCSLYPQKNMYYKEVVQFWVAEGLIVDDQDKSRKDLPTGKQKTLEDLGEEIYRELILRNLLEADAIVDVSKNYFSMHDHFRSLGAHLMREEGILYRHGREFKTDENIKIRRLSISNMAPKLVLPSQILNQACLRTLILMESPKTKAIEDSVLQSLPCLRVLDLTSTSIEKIPDCIGDLLHLRYLDLDGTNIREIPTTIGNLVYLQNLNISECQYLERLPKSITMLHNLRCLDMRDTPLLTYVPKGIGKLENFYNLQGFLVGQNDSTSEEGCDLEELKNLSKLRGISIFRLERAERGASALADKPFLKQLTLGWMQPDEDDADEEEESEGANEVGSDEEADNDGNDDKDAGNEKGDDNDDCSKQENENEEAEEAGNETEDETEEDEAEEDKKGWNEKQIRKAERICNEMSQPSSNIEDLFFYEYPGRQLPSWMISSSLAESFPNLAYLKLLGLPCCTELPPFGTLPQLKYLSIERASAITTIGSRFLGSRSSAFPKLEVLQFDDMPKWEEWTFDGVEELTGHGTPLAVKLFPSLRDCVIFDCPKLRALPAGLYRATNFNELCLRQTYVLGEIINLPMAYKLEVTNGSGLKKISNISSVRYLEVDNCPNLECVENLTKLQHLVLICSEETEQLPQWLSGLIEQHNNTSSTHRSFRKFEMQCSLQLLQTCLEGNENWDIIKQIPNVKVKTPSGKAFISFEAFKCVCVFHVDDKEESSQEEVSSEEDSSNGESSSEESSSSDDDDVKESPKVEFLYKTIAHLKNSFVKSQSKAPDGPSKTLGSSAVWCRLRPRVFFTPFPVIPDYLELLWNDGNSSPTLFFKFRCDLNPNGLGKNAGLVRGPPGNLLPFPRRIDFAPKPHGNNIMDTILYFGLDKLVHCMHMVNMDLCKEFYNNLHPSASGGSAWMSRVGGVDIEFTPSILQSFLECRASNSSFTCFPTVVEPFTDSLSQLSIEAIHQYYFNAPRAPLRRIFDATRMSARSNILYKIVITCILPIVTRGQAKIRLPHLVMMYALEHRLDINIALHVFESILHFTSPIHEKLYMPYCHILTSFFASRGIDVMRGQQHHLSKDYDQIGARQLSLAGIERRQGEMVWRAQVADDSDDEEEADVPAPALAPDPAPMTVEARLTQLEETVRQGFQEFRGFR</sequence>
<feature type="region of interest" description="Disordered" evidence="7">
    <location>
        <begin position="751"/>
        <end position="828"/>
    </location>
</feature>
<dbReference type="InterPro" id="IPR038005">
    <property type="entry name" value="RX-like_CC"/>
</dbReference>
<dbReference type="Proteomes" id="UP000734854">
    <property type="component" value="Unassembled WGS sequence"/>
</dbReference>
<evidence type="ECO:0000259" key="10">
    <source>
        <dbReference type="Pfam" id="PF23559"/>
    </source>
</evidence>
<keyword evidence="4" id="KW-0547">Nucleotide-binding</keyword>
<keyword evidence="14" id="KW-1185">Reference proteome</keyword>
<feature type="domain" description="Disease resistance N-terminal" evidence="9">
    <location>
        <begin position="8"/>
        <end position="89"/>
    </location>
</feature>
<dbReference type="GO" id="GO:0043531">
    <property type="term" value="F:ADP binding"/>
    <property type="evidence" value="ECO:0007669"/>
    <property type="project" value="InterPro"/>
</dbReference>
<gene>
    <name evidence="13" type="ORF">ZIOFF_053810</name>
</gene>
<dbReference type="Gene3D" id="1.10.10.10">
    <property type="entry name" value="Winged helix-like DNA-binding domain superfamily/Winged helix DNA-binding domain"/>
    <property type="match status" value="1"/>
</dbReference>
<organism evidence="13 14">
    <name type="scientific">Zingiber officinale</name>
    <name type="common">Ginger</name>
    <name type="synonym">Amomum zingiber</name>
    <dbReference type="NCBI Taxonomy" id="94328"/>
    <lineage>
        <taxon>Eukaryota</taxon>
        <taxon>Viridiplantae</taxon>
        <taxon>Streptophyta</taxon>
        <taxon>Embryophyta</taxon>
        <taxon>Tracheophyta</taxon>
        <taxon>Spermatophyta</taxon>
        <taxon>Magnoliopsida</taxon>
        <taxon>Liliopsida</taxon>
        <taxon>Zingiberales</taxon>
        <taxon>Zingiberaceae</taxon>
        <taxon>Zingiber</taxon>
    </lineage>
</organism>
<feature type="compositionally biased region" description="Acidic residues" evidence="7">
    <location>
        <begin position="1147"/>
        <end position="1158"/>
    </location>
</feature>
<protein>
    <submittedName>
        <fullName evidence="13">Uncharacterized protein</fullName>
    </submittedName>
</protein>
<feature type="compositionally biased region" description="Acidic residues" evidence="7">
    <location>
        <begin position="1529"/>
        <end position="1538"/>
    </location>
</feature>
<dbReference type="SUPFAM" id="SSF52540">
    <property type="entry name" value="P-loop containing nucleoside triphosphate hydrolases"/>
    <property type="match status" value="1"/>
</dbReference>
<dbReference type="InterPro" id="IPR027417">
    <property type="entry name" value="P-loop_NTPase"/>
</dbReference>
<keyword evidence="6" id="KW-0067">ATP-binding</keyword>
<evidence type="ECO:0000256" key="6">
    <source>
        <dbReference type="ARBA" id="ARBA00022840"/>
    </source>
</evidence>
<evidence type="ECO:0000259" key="9">
    <source>
        <dbReference type="Pfam" id="PF18052"/>
    </source>
</evidence>
<evidence type="ECO:0000259" key="12">
    <source>
        <dbReference type="Pfam" id="PF25019"/>
    </source>
</evidence>
<evidence type="ECO:0000313" key="13">
    <source>
        <dbReference type="EMBL" id="KAG6485276.1"/>
    </source>
</evidence>
<evidence type="ECO:0000256" key="7">
    <source>
        <dbReference type="SAM" id="MobiDB-lite"/>
    </source>
</evidence>
<keyword evidence="2" id="KW-0433">Leucine-rich repeat</keyword>
<dbReference type="InterPro" id="IPR058922">
    <property type="entry name" value="WHD_DRP"/>
</dbReference>
<feature type="domain" description="Disease resistance R13L4/SHOC-2-like LRR" evidence="11">
    <location>
        <begin position="578"/>
        <end position="725"/>
    </location>
</feature>
<evidence type="ECO:0000259" key="11">
    <source>
        <dbReference type="Pfam" id="PF23598"/>
    </source>
</evidence>
<dbReference type="InterPro" id="IPR042197">
    <property type="entry name" value="Apaf_helical"/>
</dbReference>
<dbReference type="EMBL" id="JACMSC010000015">
    <property type="protein sequence ID" value="KAG6485276.1"/>
    <property type="molecule type" value="Genomic_DNA"/>
</dbReference>
<feature type="compositionally biased region" description="Acidic residues" evidence="7">
    <location>
        <begin position="799"/>
        <end position="820"/>
    </location>
</feature>
<evidence type="ECO:0000313" key="14">
    <source>
        <dbReference type="Proteomes" id="UP000734854"/>
    </source>
</evidence>
<dbReference type="GO" id="GO:0051707">
    <property type="term" value="P:response to other organism"/>
    <property type="evidence" value="ECO:0007669"/>
    <property type="project" value="UniProtKB-ARBA"/>
</dbReference>
<evidence type="ECO:0000256" key="2">
    <source>
        <dbReference type="ARBA" id="ARBA00022614"/>
    </source>
</evidence>
<feature type="domain" description="R13L1/DRL21-like LRR repeat region" evidence="12">
    <location>
        <begin position="827"/>
        <end position="907"/>
    </location>
</feature>
<feature type="compositionally biased region" description="Acidic residues" evidence="7">
    <location>
        <begin position="751"/>
        <end position="776"/>
    </location>
</feature>
<evidence type="ECO:0000259" key="8">
    <source>
        <dbReference type="Pfam" id="PF00931"/>
    </source>
</evidence>
<reference evidence="13 14" key="1">
    <citation type="submission" date="2020-08" db="EMBL/GenBank/DDBJ databases">
        <title>Plant Genome Project.</title>
        <authorList>
            <person name="Zhang R.-G."/>
        </authorList>
    </citation>
    <scope>NUCLEOTIDE SEQUENCE [LARGE SCALE GENOMIC DNA]</scope>
    <source>
        <tissue evidence="13">Rhizome</tissue>
    </source>
</reference>
<dbReference type="Gene3D" id="3.40.50.300">
    <property type="entry name" value="P-loop containing nucleotide triphosphate hydrolases"/>
    <property type="match status" value="1"/>
</dbReference>
<dbReference type="InterPro" id="IPR002182">
    <property type="entry name" value="NB-ARC"/>
</dbReference>
<comment type="caution">
    <text evidence="13">The sequence shown here is derived from an EMBL/GenBank/DDBJ whole genome shotgun (WGS) entry which is preliminary data.</text>
</comment>
<dbReference type="GO" id="GO:0005524">
    <property type="term" value="F:ATP binding"/>
    <property type="evidence" value="ECO:0007669"/>
    <property type="project" value="UniProtKB-KW"/>
</dbReference>
<dbReference type="Pfam" id="PF23598">
    <property type="entry name" value="LRR_14"/>
    <property type="match status" value="1"/>
</dbReference>
<keyword evidence="5" id="KW-0611">Plant defense</keyword>
<feature type="region of interest" description="Disordered" evidence="7">
    <location>
        <begin position="1528"/>
        <end position="1548"/>
    </location>
</feature>
<proteinExistence type="inferred from homology"/>
<feature type="region of interest" description="Disordered" evidence="7">
    <location>
        <begin position="1146"/>
        <end position="1177"/>
    </location>
</feature>
<feature type="domain" description="Disease resistance protein winged helix" evidence="10">
    <location>
        <begin position="443"/>
        <end position="515"/>
    </location>
</feature>
<dbReference type="InterPro" id="IPR032675">
    <property type="entry name" value="LRR_dom_sf"/>
</dbReference>
<dbReference type="PANTHER" id="PTHR36766">
    <property type="entry name" value="PLANT BROAD-SPECTRUM MILDEW RESISTANCE PROTEIN RPW8"/>
    <property type="match status" value="1"/>
</dbReference>
<accession>A0A8J5FTD5</accession>
<comment type="similarity">
    <text evidence="1">Belongs to the disease resistance NB-LRR family.</text>
</comment>
<dbReference type="Pfam" id="PF25019">
    <property type="entry name" value="LRR_R13L1-DRL21"/>
    <property type="match status" value="1"/>
</dbReference>
<dbReference type="Gene3D" id="3.80.10.10">
    <property type="entry name" value="Ribonuclease Inhibitor"/>
    <property type="match status" value="2"/>
</dbReference>
<evidence type="ECO:0000256" key="1">
    <source>
        <dbReference type="ARBA" id="ARBA00008894"/>
    </source>
</evidence>
<dbReference type="GO" id="GO:0006952">
    <property type="term" value="P:defense response"/>
    <property type="evidence" value="ECO:0007669"/>
    <property type="project" value="UniProtKB-KW"/>
</dbReference>
<dbReference type="Gene3D" id="1.20.5.4130">
    <property type="match status" value="1"/>
</dbReference>
<dbReference type="PANTHER" id="PTHR36766:SF70">
    <property type="entry name" value="DISEASE RESISTANCE PROTEIN RGA4"/>
    <property type="match status" value="1"/>
</dbReference>
<dbReference type="Pfam" id="PF00931">
    <property type="entry name" value="NB-ARC"/>
    <property type="match status" value="1"/>
</dbReference>
<feature type="compositionally biased region" description="Basic and acidic residues" evidence="7">
    <location>
        <begin position="777"/>
        <end position="798"/>
    </location>
</feature>
<dbReference type="Gene3D" id="1.10.8.430">
    <property type="entry name" value="Helical domain of apoptotic protease-activating factors"/>
    <property type="match status" value="1"/>
</dbReference>
<dbReference type="InterPro" id="IPR055414">
    <property type="entry name" value="LRR_R13L4/SHOC2-like"/>
</dbReference>
<dbReference type="Pfam" id="PF23559">
    <property type="entry name" value="WHD_DRP"/>
    <property type="match status" value="1"/>
</dbReference>
<evidence type="ECO:0000256" key="5">
    <source>
        <dbReference type="ARBA" id="ARBA00022821"/>
    </source>
</evidence>
<dbReference type="Pfam" id="PF18052">
    <property type="entry name" value="Rx_N"/>
    <property type="match status" value="1"/>
</dbReference>